<dbReference type="GO" id="GO:0005524">
    <property type="term" value="F:ATP binding"/>
    <property type="evidence" value="ECO:0007669"/>
    <property type="project" value="UniProtKB-KW"/>
</dbReference>
<dbReference type="Pfam" id="PF12833">
    <property type="entry name" value="HTH_18"/>
    <property type="match status" value="1"/>
</dbReference>
<dbReference type="FunFam" id="1.10.287.130:FF:000034">
    <property type="entry name" value="Two-component system sensor histidine kinase/response regulator"/>
    <property type="match status" value="1"/>
</dbReference>
<proteinExistence type="predicted"/>
<dbReference type="Gene3D" id="3.40.50.2300">
    <property type="match status" value="1"/>
</dbReference>
<dbReference type="Gene3D" id="2.60.40.10">
    <property type="entry name" value="Immunoglobulins"/>
    <property type="match status" value="1"/>
</dbReference>
<dbReference type="InterPro" id="IPR011006">
    <property type="entry name" value="CheY-like_superfamily"/>
</dbReference>
<dbReference type="FunFam" id="3.30.565.10:FF:000037">
    <property type="entry name" value="Hybrid sensor histidine kinase/response regulator"/>
    <property type="match status" value="1"/>
</dbReference>
<comment type="catalytic activity">
    <reaction evidence="1">
        <text>ATP + protein L-histidine = ADP + protein N-phospho-L-histidine.</text>
        <dbReference type="EC" id="2.7.13.3"/>
    </reaction>
</comment>
<feature type="domain" description="HTH araC/xylS-type" evidence="13">
    <location>
        <begin position="1257"/>
        <end position="1356"/>
    </location>
</feature>
<dbReference type="InterPro" id="IPR011123">
    <property type="entry name" value="Y_Y_Y"/>
</dbReference>
<dbReference type="Gene3D" id="2.130.10.10">
    <property type="entry name" value="YVTN repeat-like/Quinoprotein amine dehydrogenase"/>
    <property type="match status" value="2"/>
</dbReference>
<feature type="domain" description="Response regulatory" evidence="15">
    <location>
        <begin position="1110"/>
        <end position="1225"/>
    </location>
</feature>
<dbReference type="PANTHER" id="PTHR43547">
    <property type="entry name" value="TWO-COMPONENT HISTIDINE KINASE"/>
    <property type="match status" value="1"/>
</dbReference>
<evidence type="ECO:0000313" key="16">
    <source>
        <dbReference type="EMBL" id="SFS51483.1"/>
    </source>
</evidence>
<dbReference type="PANTHER" id="PTHR43547:SF2">
    <property type="entry name" value="HYBRID SIGNAL TRANSDUCTION HISTIDINE KINASE C"/>
    <property type="match status" value="1"/>
</dbReference>
<dbReference type="GO" id="GO:0003700">
    <property type="term" value="F:DNA-binding transcription factor activity"/>
    <property type="evidence" value="ECO:0007669"/>
    <property type="project" value="InterPro"/>
</dbReference>
<protein>
    <recommendedName>
        <fullName evidence="2">histidine kinase</fullName>
        <ecNumber evidence="2">2.7.13.3</ecNumber>
    </recommendedName>
</protein>
<dbReference type="InterPro" id="IPR036890">
    <property type="entry name" value="HATPase_C_sf"/>
</dbReference>
<dbReference type="SUPFAM" id="SSF46689">
    <property type="entry name" value="Homeodomain-like"/>
    <property type="match status" value="1"/>
</dbReference>
<dbReference type="InterPro" id="IPR003661">
    <property type="entry name" value="HisK_dim/P_dom"/>
</dbReference>
<evidence type="ECO:0000259" key="13">
    <source>
        <dbReference type="PROSITE" id="PS01124"/>
    </source>
</evidence>
<evidence type="ECO:0000256" key="10">
    <source>
        <dbReference type="ARBA" id="ARBA00023125"/>
    </source>
</evidence>
<dbReference type="InterPro" id="IPR036097">
    <property type="entry name" value="HisK_dim/P_sf"/>
</dbReference>
<keyword evidence="17" id="KW-1185">Reference proteome</keyword>
<dbReference type="Gene3D" id="3.30.565.10">
    <property type="entry name" value="Histidine kinase-like ATPase, C-terminal domain"/>
    <property type="match status" value="1"/>
</dbReference>
<organism evidence="16 17">
    <name type="scientific">Lutibacter maritimus</name>
    <dbReference type="NCBI Taxonomy" id="593133"/>
    <lineage>
        <taxon>Bacteria</taxon>
        <taxon>Pseudomonadati</taxon>
        <taxon>Bacteroidota</taxon>
        <taxon>Flavobacteriia</taxon>
        <taxon>Flavobacteriales</taxon>
        <taxon>Flavobacteriaceae</taxon>
        <taxon>Lutibacter</taxon>
    </lineage>
</organism>
<dbReference type="InterPro" id="IPR009057">
    <property type="entry name" value="Homeodomain-like_sf"/>
</dbReference>
<dbReference type="InterPro" id="IPR011110">
    <property type="entry name" value="Reg_prop"/>
</dbReference>
<dbReference type="Pfam" id="PF00512">
    <property type="entry name" value="HisKA"/>
    <property type="match status" value="1"/>
</dbReference>
<evidence type="ECO:0000256" key="3">
    <source>
        <dbReference type="ARBA" id="ARBA00022553"/>
    </source>
</evidence>
<dbReference type="EC" id="2.7.13.3" evidence="2"/>
<dbReference type="Pfam" id="PF02518">
    <property type="entry name" value="HATPase_c"/>
    <property type="match status" value="1"/>
</dbReference>
<dbReference type="SUPFAM" id="SSF47384">
    <property type="entry name" value="Homodimeric domain of signal transducing histidine kinase"/>
    <property type="match status" value="1"/>
</dbReference>
<dbReference type="PRINTS" id="PR00344">
    <property type="entry name" value="BCTRLSENSOR"/>
</dbReference>
<feature type="domain" description="Histidine kinase" evidence="14">
    <location>
        <begin position="843"/>
        <end position="1063"/>
    </location>
</feature>
<keyword evidence="8" id="KW-0902">Two-component regulatory system</keyword>
<dbReference type="Gene3D" id="1.10.10.60">
    <property type="entry name" value="Homeodomain-like"/>
    <property type="match status" value="1"/>
</dbReference>
<dbReference type="GO" id="GO:0000155">
    <property type="term" value="F:phosphorelay sensor kinase activity"/>
    <property type="evidence" value="ECO:0007669"/>
    <property type="project" value="InterPro"/>
</dbReference>
<evidence type="ECO:0000256" key="2">
    <source>
        <dbReference type="ARBA" id="ARBA00012438"/>
    </source>
</evidence>
<name>A0A1I6QG58_9FLAO</name>
<sequence length="1363" mass="154644">MNRKYILIVALLIIFIDGFCQTSKIRLKNFSTFNGLSQSSVIAIHQDTLGQMWFGTRDGLNKYDGTNFTVFRNNPNDSLSISNNDILSIEEDAKGNIWVGTYNGLNCFNPISNTFKQYFHANNKHTINNNTIWCVKEIENEIWVGTSNGLSIINKDKNKVLNVLSSSSVENSLTDNYVLSILHLKNGNIFIGTAKGICKLIDRKNDKFNFQQIALNNTTESFFVQDIVEDVKGNLWVGTKSNGLLYYNTTLNKFTSYLTKIKDVDIRSLTIDKNGTLWVGTYSGVCTIDNSGTVQTVTSKHHESLDLVKVKSIFTDKKGSVWIGTYYKGVNFWDISNVNFSNINEDSGEMALGFDVISSIEKEGENIYFGTEGGGITIINTKNNNASYINTDNATGLTSDNVKSLCLTNNELLWIGTFTGGISVYNIKTQKFENHRISKTLQELLKQAGVYSIKKGENNYLWLGTFGKGLIKYDTKSKLFEEVGIQNNANNTLSNKRVRTILIDKNNNIWVGTQSGLNLLKDSKLNKNKYNLTHFFFDKEVVSGDDILSVFEDSKAKIWVGTKAKGLFLFNGKSFDKVNINDINSNIISIHAIEEDSENNFWLSSNQGIIKYNPSTKKTIIYDQKDGLASNEFNDNASLKAANDRFYFGGPAGFSFFDAKKIAVNTYSPQVLLTNFFVKNELINVSDSQSILNKTINYTKSLILSYDKANFSINFSIPNFVNSNNNQYAYRLVGLQNEWVTTTNTEANYTIQNAGTYIFEVKGANNDGIWNSIPTTLKIVVKPAPWKSGWAFALYTLLILLSLYGLAWIMKSKAKLKHELELEHIETKRSEEINNSKLQFFTNISHEFRTPLTLILGPLQQILSNYNGSNSMYKKLLVIEGSANHLLQLINRLMDFRKLENNQYKLEAAEGNIVKFLHEIFLSFSEFAKDSGYTYTFNSTDDEILVYYDRYKLERVFYNLISNAFRYTPEGGIINFNVFKHKNEICIEVEDTGVGIADEYIDKIFDRFFEIAIHNHPQKSYNKGTGIGLSIAKNIVKLHKGAINVKNKKTKGVIFKVTLPLGKEHLSENEILSNFKISDDVTQYASQLSVPEIVIDGDVSDFEINQEKFTILLVEDNKPLRSFMKNLLKKEYNILEAENGKIAMKKALKFVPDLIISDVIMPEMVGTELCATIKENLKTSHIPVILLTSRTSLIYKVEGLESGADDYISKPFNLKEFKLRIKNLLDSTQRLKTKFSSQDTLTPSEITVSSLDEELLKKAFKIVEDNISNELFDIPLFCEELGVSRTLLFTKVKAWTNFTPNEFIQEFRLKRAAQLLEQNKINVSQVCFKVGFKNPKYFSKCFQKKYGLTPTQYTNKFTNQILE</sequence>
<dbReference type="SUPFAM" id="SSF52172">
    <property type="entry name" value="CheY-like"/>
    <property type="match status" value="1"/>
</dbReference>
<evidence type="ECO:0000256" key="1">
    <source>
        <dbReference type="ARBA" id="ARBA00000085"/>
    </source>
</evidence>
<dbReference type="CDD" id="cd00082">
    <property type="entry name" value="HisKA"/>
    <property type="match status" value="1"/>
</dbReference>
<keyword evidence="6 16" id="KW-0418">Kinase</keyword>
<dbReference type="SMART" id="SM00388">
    <property type="entry name" value="HisKA"/>
    <property type="match status" value="1"/>
</dbReference>
<dbReference type="InterPro" id="IPR001789">
    <property type="entry name" value="Sig_transdc_resp-reg_receiver"/>
</dbReference>
<keyword evidence="5" id="KW-0547">Nucleotide-binding</keyword>
<accession>A0A1I6QG58</accession>
<dbReference type="PROSITE" id="PS01124">
    <property type="entry name" value="HTH_ARAC_FAMILY_2"/>
    <property type="match status" value="1"/>
</dbReference>
<evidence type="ECO:0000256" key="11">
    <source>
        <dbReference type="ARBA" id="ARBA00023163"/>
    </source>
</evidence>
<evidence type="ECO:0000259" key="14">
    <source>
        <dbReference type="PROSITE" id="PS50109"/>
    </source>
</evidence>
<dbReference type="SMART" id="SM00448">
    <property type="entry name" value="REC"/>
    <property type="match status" value="1"/>
</dbReference>
<dbReference type="STRING" id="593133.SAMN04488006_1750"/>
<dbReference type="InterPro" id="IPR005467">
    <property type="entry name" value="His_kinase_dom"/>
</dbReference>
<dbReference type="OrthoDB" id="1522078at2"/>
<dbReference type="InterPro" id="IPR018060">
    <property type="entry name" value="HTH_AraC"/>
</dbReference>
<dbReference type="InterPro" id="IPR013783">
    <property type="entry name" value="Ig-like_fold"/>
</dbReference>
<evidence type="ECO:0000256" key="5">
    <source>
        <dbReference type="ARBA" id="ARBA00022741"/>
    </source>
</evidence>
<evidence type="ECO:0000256" key="12">
    <source>
        <dbReference type="PROSITE-ProRule" id="PRU00169"/>
    </source>
</evidence>
<keyword evidence="4" id="KW-0808">Transferase</keyword>
<evidence type="ECO:0000256" key="7">
    <source>
        <dbReference type="ARBA" id="ARBA00022840"/>
    </source>
</evidence>
<dbReference type="Pfam" id="PF07495">
    <property type="entry name" value="Y_Y_Y"/>
    <property type="match status" value="1"/>
</dbReference>
<dbReference type="InterPro" id="IPR018062">
    <property type="entry name" value="HTH_AraC-typ_CS"/>
</dbReference>
<dbReference type="CDD" id="cd17574">
    <property type="entry name" value="REC_OmpR"/>
    <property type="match status" value="1"/>
</dbReference>
<dbReference type="PROSITE" id="PS00041">
    <property type="entry name" value="HTH_ARAC_FAMILY_1"/>
    <property type="match status" value="1"/>
</dbReference>
<dbReference type="InterPro" id="IPR004358">
    <property type="entry name" value="Sig_transdc_His_kin-like_C"/>
</dbReference>
<evidence type="ECO:0000256" key="6">
    <source>
        <dbReference type="ARBA" id="ARBA00022777"/>
    </source>
</evidence>
<gene>
    <name evidence="16" type="ORF">SAMN04488006_1750</name>
</gene>
<keyword evidence="10" id="KW-0238">DNA-binding</keyword>
<dbReference type="PROSITE" id="PS50109">
    <property type="entry name" value="HIS_KIN"/>
    <property type="match status" value="1"/>
</dbReference>
<evidence type="ECO:0000259" key="15">
    <source>
        <dbReference type="PROSITE" id="PS50110"/>
    </source>
</evidence>
<evidence type="ECO:0000256" key="9">
    <source>
        <dbReference type="ARBA" id="ARBA00023015"/>
    </source>
</evidence>
<dbReference type="Gene3D" id="1.10.287.130">
    <property type="match status" value="1"/>
</dbReference>
<evidence type="ECO:0000256" key="8">
    <source>
        <dbReference type="ARBA" id="ARBA00023012"/>
    </source>
</evidence>
<keyword evidence="9" id="KW-0805">Transcription regulation</keyword>
<dbReference type="RefSeq" id="WP_090224978.1">
    <property type="nucleotide sequence ID" value="NZ_FOZP01000004.1"/>
</dbReference>
<dbReference type="InterPro" id="IPR015943">
    <property type="entry name" value="WD40/YVTN_repeat-like_dom_sf"/>
</dbReference>
<dbReference type="SMART" id="SM00387">
    <property type="entry name" value="HATPase_c"/>
    <property type="match status" value="1"/>
</dbReference>
<feature type="modified residue" description="4-aspartylphosphate" evidence="12">
    <location>
        <position position="1158"/>
    </location>
</feature>
<keyword evidence="7" id="KW-0067">ATP-binding</keyword>
<dbReference type="EMBL" id="FOZP01000004">
    <property type="protein sequence ID" value="SFS51483.1"/>
    <property type="molecule type" value="Genomic_DNA"/>
</dbReference>
<dbReference type="Proteomes" id="UP000199312">
    <property type="component" value="Unassembled WGS sequence"/>
</dbReference>
<keyword evidence="11" id="KW-0804">Transcription</keyword>
<dbReference type="SUPFAM" id="SSF55874">
    <property type="entry name" value="ATPase domain of HSP90 chaperone/DNA topoisomerase II/histidine kinase"/>
    <property type="match status" value="1"/>
</dbReference>
<dbReference type="SMART" id="SM00342">
    <property type="entry name" value="HTH_ARAC"/>
    <property type="match status" value="1"/>
</dbReference>
<evidence type="ECO:0000313" key="17">
    <source>
        <dbReference type="Proteomes" id="UP000199312"/>
    </source>
</evidence>
<dbReference type="Pfam" id="PF00072">
    <property type="entry name" value="Response_reg"/>
    <property type="match status" value="1"/>
</dbReference>
<dbReference type="Pfam" id="PF07494">
    <property type="entry name" value="Reg_prop"/>
    <property type="match status" value="3"/>
</dbReference>
<dbReference type="GO" id="GO:0043565">
    <property type="term" value="F:sequence-specific DNA binding"/>
    <property type="evidence" value="ECO:0007669"/>
    <property type="project" value="InterPro"/>
</dbReference>
<dbReference type="SUPFAM" id="SSF63829">
    <property type="entry name" value="Calcium-dependent phosphotriesterase"/>
    <property type="match status" value="3"/>
</dbReference>
<reference evidence="17" key="1">
    <citation type="submission" date="2016-10" db="EMBL/GenBank/DDBJ databases">
        <authorList>
            <person name="Varghese N."/>
            <person name="Submissions S."/>
        </authorList>
    </citation>
    <scope>NUCLEOTIDE SEQUENCE [LARGE SCALE GENOMIC DNA]</scope>
    <source>
        <strain evidence="17">DSM 24450</strain>
    </source>
</reference>
<dbReference type="PROSITE" id="PS50110">
    <property type="entry name" value="RESPONSE_REGULATORY"/>
    <property type="match status" value="1"/>
</dbReference>
<keyword evidence="3 12" id="KW-0597">Phosphoprotein</keyword>
<dbReference type="InterPro" id="IPR003594">
    <property type="entry name" value="HATPase_dom"/>
</dbReference>
<evidence type="ECO:0000256" key="4">
    <source>
        <dbReference type="ARBA" id="ARBA00022679"/>
    </source>
</evidence>